<dbReference type="PROSITE" id="PS00105">
    <property type="entry name" value="AA_TRANSFER_CLASS_1"/>
    <property type="match status" value="1"/>
</dbReference>
<dbReference type="EC" id="2.6.1.-" evidence="1"/>
<evidence type="ECO:0000313" key="4">
    <source>
        <dbReference type="Proteomes" id="UP000007488"/>
    </source>
</evidence>
<dbReference type="GO" id="GO:0030170">
    <property type="term" value="F:pyridoxal phosphate binding"/>
    <property type="evidence" value="ECO:0007669"/>
    <property type="project" value="InterPro"/>
</dbReference>
<dbReference type="InterPro" id="IPR015422">
    <property type="entry name" value="PyrdxlP-dep_Trfase_small"/>
</dbReference>
<comment type="cofactor">
    <cofactor evidence="1">
        <name>pyridoxal 5'-phosphate</name>
        <dbReference type="ChEBI" id="CHEBI:597326"/>
    </cofactor>
</comment>
<evidence type="ECO:0000313" key="3">
    <source>
        <dbReference type="EMBL" id="ADY54826.1"/>
    </source>
</evidence>
<proteinExistence type="inferred from homology"/>
<feature type="domain" description="Aminotransferase class I/classII large" evidence="2">
    <location>
        <begin position="34"/>
        <end position="379"/>
    </location>
</feature>
<dbReference type="InterPro" id="IPR004839">
    <property type="entry name" value="Aminotransferase_I/II_large"/>
</dbReference>
<keyword evidence="4" id="KW-1185">Reference proteome</keyword>
<dbReference type="Gene3D" id="3.90.1150.10">
    <property type="entry name" value="Aspartate Aminotransferase, domain 1"/>
    <property type="match status" value="2"/>
</dbReference>
<evidence type="ECO:0000259" key="2">
    <source>
        <dbReference type="Pfam" id="PF00155"/>
    </source>
</evidence>
<name>F0SYM5_SYNGF</name>
<dbReference type="OrthoDB" id="9803354at2"/>
<dbReference type="Proteomes" id="UP000007488">
    <property type="component" value="Chromosome"/>
</dbReference>
<dbReference type="PANTHER" id="PTHR42691">
    <property type="entry name" value="ASPARTATE AMINOTRANSFERASE YHDR-RELATED"/>
    <property type="match status" value="1"/>
</dbReference>
<comment type="similarity">
    <text evidence="1">Belongs to the class-I pyridoxal-phosphate-dependent aminotransferase family.</text>
</comment>
<keyword evidence="1 3" id="KW-0808">Transferase</keyword>
<dbReference type="InterPro" id="IPR004838">
    <property type="entry name" value="NHTrfase_class1_PyrdxlP-BS"/>
</dbReference>
<reference evidence="4" key="2">
    <citation type="submission" date="2011-02" db="EMBL/GenBank/DDBJ databases">
        <title>The complete genome of Syntrophobotulus glycolicus DSM 8271.</title>
        <authorList>
            <person name="Lucas S."/>
            <person name="Copeland A."/>
            <person name="Lapidus A."/>
            <person name="Bruce D."/>
            <person name="Goodwin L."/>
            <person name="Pitluck S."/>
            <person name="Kyrpides N."/>
            <person name="Mavromatis K."/>
            <person name="Pagani I."/>
            <person name="Ivanova N."/>
            <person name="Mikhailova N."/>
            <person name="Chertkov O."/>
            <person name="Held B."/>
            <person name="Detter J.C."/>
            <person name="Tapia R."/>
            <person name="Han C."/>
            <person name="Land M."/>
            <person name="Hauser L."/>
            <person name="Markowitz V."/>
            <person name="Cheng J.-F."/>
            <person name="Hugenholtz P."/>
            <person name="Woyke T."/>
            <person name="Wu D."/>
            <person name="Spring S."/>
            <person name="Schroeder M."/>
            <person name="Brambilla E."/>
            <person name="Klenk H.-P."/>
            <person name="Eisen J.A."/>
        </authorList>
    </citation>
    <scope>NUCLEOTIDE SEQUENCE [LARGE SCALE GENOMIC DNA]</scope>
    <source>
        <strain evidence="4">DSM 8271 / FlGlyR</strain>
    </source>
</reference>
<dbReference type="RefSeq" id="WP_013623697.1">
    <property type="nucleotide sequence ID" value="NC_015172.1"/>
</dbReference>
<dbReference type="EMBL" id="CP002547">
    <property type="protein sequence ID" value="ADY54826.1"/>
    <property type="molecule type" value="Genomic_DNA"/>
</dbReference>
<dbReference type="GO" id="GO:0008483">
    <property type="term" value="F:transaminase activity"/>
    <property type="evidence" value="ECO:0007669"/>
    <property type="project" value="UniProtKB-KW"/>
</dbReference>
<dbReference type="AlphaFoldDB" id="F0SYM5"/>
<dbReference type="HOGENOM" id="CLU_017584_4_3_9"/>
<reference evidence="3 4" key="1">
    <citation type="journal article" date="2011" name="Stand. Genomic Sci.">
        <title>Complete genome sequence of Syntrophobotulus glycolicus type strain (FlGlyR).</title>
        <authorList>
            <person name="Han C."/>
            <person name="Mwirichia R."/>
            <person name="Chertkov O."/>
            <person name="Held B."/>
            <person name="Lapidus A."/>
            <person name="Nolan M."/>
            <person name="Lucas S."/>
            <person name="Hammon N."/>
            <person name="Deshpande S."/>
            <person name="Cheng J.F."/>
            <person name="Tapia R."/>
            <person name="Goodwin L."/>
            <person name="Pitluck S."/>
            <person name="Huntemann M."/>
            <person name="Liolios K."/>
            <person name="Ivanova N."/>
            <person name="Pagani I."/>
            <person name="Mavromatis K."/>
            <person name="Ovchinikova G."/>
            <person name="Pati A."/>
            <person name="Chen A."/>
            <person name="Palaniappan K."/>
            <person name="Land M."/>
            <person name="Hauser L."/>
            <person name="Brambilla E.M."/>
            <person name="Rohde M."/>
            <person name="Spring S."/>
            <person name="Sikorski J."/>
            <person name="Goker M."/>
            <person name="Woyke T."/>
            <person name="Bristow J."/>
            <person name="Eisen J.A."/>
            <person name="Markowitz V."/>
            <person name="Hugenholtz P."/>
            <person name="Kyrpides N.C."/>
            <person name="Klenk H.P."/>
            <person name="Detter J.C."/>
        </authorList>
    </citation>
    <scope>NUCLEOTIDE SEQUENCE [LARGE SCALE GENOMIC DNA]</scope>
    <source>
        <strain evidence="4">DSM 8271 / FlGlyR</strain>
    </source>
</reference>
<dbReference type="STRING" id="645991.Sgly_0461"/>
<dbReference type="SUPFAM" id="SSF53383">
    <property type="entry name" value="PLP-dependent transferases"/>
    <property type="match status" value="1"/>
</dbReference>
<accession>F0SYM5</accession>
<dbReference type="InterPro" id="IPR015424">
    <property type="entry name" value="PyrdxlP-dep_Trfase"/>
</dbReference>
<protein>
    <recommendedName>
        <fullName evidence="1">Aminotransferase</fullName>
        <ecNumber evidence="1">2.6.1.-</ecNumber>
    </recommendedName>
</protein>
<dbReference type="InterPro" id="IPR015421">
    <property type="entry name" value="PyrdxlP-dep_Trfase_major"/>
</dbReference>
<dbReference type="eggNOG" id="COG0436">
    <property type="taxonomic scope" value="Bacteria"/>
</dbReference>
<dbReference type="KEGG" id="sgy:Sgly_0461"/>
<evidence type="ECO:0000256" key="1">
    <source>
        <dbReference type="RuleBase" id="RU000481"/>
    </source>
</evidence>
<sequence length="394" mass="44210">MFSEKIITNLGKSSWIRAMFEEGEKLRKIYGPEHVFDFSLGNPDPEPPVKVKSALKQIILEDPPRLHGYMPNAGYPDVRAKIASSLQETAGVTLSGQHIVMTCGAGGALNVILKTLLNPGEEVVVLSPFFVEYLTYIDNHQGIGVVVPTKKDSFQPDLEAIEAAITSKTKAIIINSPNNPTGVLYQEDILIKLDELLELKEKEFHTVIYVISDEPYRKLVYDHDELPSVLKIFRNSIMVDSFSKSLSIPGERIGYIAANPGIADIDLLMNGLIYCNRTLGYVNAPALFQKVIAESLDEAVDIEIYRERRDLLYHQLISMGYECVKPQGAFYLFPKSFIENDIEFKNHALKYNILIVPGTGFYCPGYFRLSYCVSLKTIQDSLPAFEALARDFLK</sequence>
<dbReference type="CDD" id="cd00609">
    <property type="entry name" value="AAT_like"/>
    <property type="match status" value="1"/>
</dbReference>
<dbReference type="NCBIfam" id="NF005305">
    <property type="entry name" value="PRK06836.1"/>
    <property type="match status" value="1"/>
</dbReference>
<gene>
    <name evidence="3" type="ordered locus">Sgly_0461</name>
</gene>
<dbReference type="Gene3D" id="3.40.640.10">
    <property type="entry name" value="Type I PLP-dependent aspartate aminotransferase-like (Major domain)"/>
    <property type="match status" value="1"/>
</dbReference>
<keyword evidence="1 3" id="KW-0032">Aminotransferase</keyword>
<dbReference type="Pfam" id="PF00155">
    <property type="entry name" value="Aminotran_1_2"/>
    <property type="match status" value="1"/>
</dbReference>
<dbReference type="PANTHER" id="PTHR42691:SF1">
    <property type="entry name" value="ASPARTATE AMINOTRANSFERASE YHDR-RELATED"/>
    <property type="match status" value="1"/>
</dbReference>
<organism evidence="3 4">
    <name type="scientific">Syntrophobotulus glycolicus (strain DSM 8271 / FlGlyR)</name>
    <dbReference type="NCBI Taxonomy" id="645991"/>
    <lineage>
        <taxon>Bacteria</taxon>
        <taxon>Bacillati</taxon>
        <taxon>Bacillota</taxon>
        <taxon>Clostridia</taxon>
        <taxon>Eubacteriales</taxon>
        <taxon>Desulfitobacteriaceae</taxon>
        <taxon>Syntrophobotulus</taxon>
    </lineage>
</organism>